<name>A0ABS2C9A7_9NEIS</name>
<keyword evidence="2" id="KW-1185">Reference proteome</keyword>
<evidence type="ECO:0000313" key="1">
    <source>
        <dbReference type="EMBL" id="MBM5570735.1"/>
    </source>
</evidence>
<organism evidence="1 2">
    <name type="scientific">Deefgea chitinilytica</name>
    <dbReference type="NCBI Taxonomy" id="570276"/>
    <lineage>
        <taxon>Bacteria</taxon>
        <taxon>Pseudomonadati</taxon>
        <taxon>Pseudomonadota</taxon>
        <taxon>Betaproteobacteria</taxon>
        <taxon>Neisseriales</taxon>
        <taxon>Chitinibacteraceae</taxon>
        <taxon>Deefgea</taxon>
    </lineage>
</organism>
<dbReference type="EMBL" id="WOFE01000001">
    <property type="protein sequence ID" value="MBM5570735.1"/>
    <property type="molecule type" value="Genomic_DNA"/>
</dbReference>
<dbReference type="Proteomes" id="UP001195660">
    <property type="component" value="Unassembled WGS sequence"/>
</dbReference>
<gene>
    <name evidence="1" type="ORF">GM173_03970</name>
</gene>
<accession>A0ABS2C9A7</accession>
<proteinExistence type="predicted"/>
<reference evidence="1 2" key="1">
    <citation type="submission" date="2019-11" db="EMBL/GenBank/DDBJ databases">
        <title>Novel Deefgea species.</title>
        <authorList>
            <person name="Han J.-H."/>
        </authorList>
    </citation>
    <scope>NUCLEOTIDE SEQUENCE [LARGE SCALE GENOMIC DNA]</scope>
    <source>
        <strain evidence="1 2">LMG 24817</strain>
    </source>
</reference>
<protein>
    <submittedName>
        <fullName evidence="1">Uncharacterized protein</fullName>
    </submittedName>
</protein>
<comment type="caution">
    <text evidence="1">The sequence shown here is derived from an EMBL/GenBank/DDBJ whole genome shotgun (WGS) entry which is preliminary data.</text>
</comment>
<sequence length="139" mass="16045">MFLVKEAEYDQLGTLIASEGYLCFKKIYLKPIIPIFLVNLPITYNNGTQSTRPTLIPGVHDLITAIEPSTFSNSNLVVNVMFTRQPEENNVWTFNTVSQLWSSATKGYRQYKIELCNNQITYWPEMPSEEDADFEWIPL</sequence>
<evidence type="ECO:0000313" key="2">
    <source>
        <dbReference type="Proteomes" id="UP001195660"/>
    </source>
</evidence>
<dbReference type="RefSeq" id="WP_203570014.1">
    <property type="nucleotide sequence ID" value="NZ_WOFE01000001.1"/>
</dbReference>